<dbReference type="RefSeq" id="WP_184366192.1">
    <property type="nucleotide sequence ID" value="NZ_BAAAKM010000174.1"/>
</dbReference>
<dbReference type="InterPro" id="IPR038484">
    <property type="entry name" value="MucB/RseB_C_sf"/>
</dbReference>
<reference evidence="1 2" key="1">
    <citation type="submission" date="2020-08" db="EMBL/GenBank/DDBJ databases">
        <title>Sequencing the genomes of 1000 actinobacteria strains.</title>
        <authorList>
            <person name="Klenk H.-P."/>
        </authorList>
    </citation>
    <scope>NUCLEOTIDE SEQUENCE [LARGE SCALE GENOMIC DNA]</scope>
    <source>
        <strain evidence="1 2">DSM 44598</strain>
    </source>
</reference>
<keyword evidence="2" id="KW-1185">Reference proteome</keyword>
<name>A0A840W743_9ACTN</name>
<evidence type="ECO:0000313" key="2">
    <source>
        <dbReference type="Proteomes" id="UP000579647"/>
    </source>
</evidence>
<dbReference type="EMBL" id="JACHDO010000001">
    <property type="protein sequence ID" value="MBB5492829.1"/>
    <property type="molecule type" value="Genomic_DNA"/>
</dbReference>
<dbReference type="AlphaFoldDB" id="A0A840W743"/>
<proteinExistence type="predicted"/>
<evidence type="ECO:0000313" key="1">
    <source>
        <dbReference type="EMBL" id="MBB5492829.1"/>
    </source>
</evidence>
<comment type="caution">
    <text evidence="1">The sequence shown here is derived from an EMBL/GenBank/DDBJ whole genome shotgun (WGS) entry which is preliminary data.</text>
</comment>
<dbReference type="Gene3D" id="3.30.200.100">
    <property type="entry name" value="MucB/RseB, C-terminal domain"/>
    <property type="match status" value="1"/>
</dbReference>
<gene>
    <name evidence="1" type="ORF">HNR07_003966</name>
</gene>
<protein>
    <submittedName>
        <fullName evidence="1">Sigma-E factor negative regulatory protein RseB</fullName>
    </submittedName>
</protein>
<sequence>MRSEGPSSGPHSGPASAVIAALLCVLVLTGAVHPEATSVPAEGEDDGMAVLQRSAASHNEVAYTAVREVRGPQSAGRGGVDVRVVNRPGAGLAMSPLDGEEQAGEERAFVVLASSALDSLDGRLLDVLEDTYHVVDAGPDALDGRPAHLVEVLRADSTVAGRFWVDTETDLLLGHTVYDLAGEEAFSSHLTELSLEEGSWPDEVLGGSPWGDALDSAERRELREAGWVLPEHLTWNLRLVDTRSKHYGGEPVVHAVYSDGLSQVSVFTQRGKLGTEHPSTLHNGYAGTGTGTGGGGVTTGHDTIFGGDVGQYQSVWQANGFVYTVLADAPADLASSAVAALPGPEDSGFWARVLRGLSRLGLL</sequence>
<dbReference type="Proteomes" id="UP000579647">
    <property type="component" value="Unassembled WGS sequence"/>
</dbReference>
<organism evidence="1 2">
    <name type="scientific">Nocardiopsis metallicus</name>
    <dbReference type="NCBI Taxonomy" id="179819"/>
    <lineage>
        <taxon>Bacteria</taxon>
        <taxon>Bacillati</taxon>
        <taxon>Actinomycetota</taxon>
        <taxon>Actinomycetes</taxon>
        <taxon>Streptosporangiales</taxon>
        <taxon>Nocardiopsidaceae</taxon>
        <taxon>Nocardiopsis</taxon>
    </lineage>
</organism>
<accession>A0A840W743</accession>
<dbReference type="Gene3D" id="2.50.20.10">
    <property type="entry name" value="Lipoprotein localisation LolA/LolB/LppX"/>
    <property type="match status" value="1"/>
</dbReference>